<dbReference type="EMBL" id="LR796886">
    <property type="protein sequence ID" value="CAB4172464.1"/>
    <property type="molecule type" value="Genomic_DNA"/>
</dbReference>
<name>A0A6J5PYQ6_9CAUD</name>
<proteinExistence type="predicted"/>
<evidence type="ECO:0000313" key="1">
    <source>
        <dbReference type="EMBL" id="CAB4172464.1"/>
    </source>
</evidence>
<organism evidence="1">
    <name type="scientific">uncultured Caudovirales phage</name>
    <dbReference type="NCBI Taxonomy" id="2100421"/>
    <lineage>
        <taxon>Viruses</taxon>
        <taxon>Duplodnaviria</taxon>
        <taxon>Heunggongvirae</taxon>
        <taxon>Uroviricota</taxon>
        <taxon>Caudoviricetes</taxon>
        <taxon>Peduoviridae</taxon>
        <taxon>Maltschvirus</taxon>
        <taxon>Maltschvirus maltsch</taxon>
    </lineage>
</organism>
<accession>A0A6J5PYQ6</accession>
<sequence>MMHLAIAFVLFVIIPFALVGAAALWEHLTNDSDTDYRDPRI</sequence>
<gene>
    <name evidence="1" type="ORF">UFOVP934_5</name>
</gene>
<reference evidence="1" key="1">
    <citation type="submission" date="2020-05" db="EMBL/GenBank/DDBJ databases">
        <authorList>
            <person name="Chiriac C."/>
            <person name="Salcher M."/>
            <person name="Ghai R."/>
            <person name="Kavagutti S V."/>
        </authorList>
    </citation>
    <scope>NUCLEOTIDE SEQUENCE</scope>
</reference>
<protein>
    <submittedName>
        <fullName evidence="1">Uncharacterized protein</fullName>
    </submittedName>
</protein>